<sequence length="159" mass="18025">MLWEKAYECVEGGKSFGESEKLNSHQRNLTAHQRTHTGEKPYKWKVFCSMFNILKFTSPNSYRGRSVLNGRAHKKRSHFKASAASGGDRNLRSRERYQPASSSPPDGGSKAKESCREVSLPSFAPLFLVKLHGRKHRGTQLRQRERTEAAGCQGHPLRK</sequence>
<dbReference type="PROSITE" id="PS50157">
    <property type="entry name" value="ZINC_FINGER_C2H2_2"/>
    <property type="match status" value="1"/>
</dbReference>
<keyword evidence="5" id="KW-1185">Reference proteome</keyword>
<name>A0AA35LFR9_9SAUR</name>
<dbReference type="EMBL" id="OX395141">
    <property type="protein sequence ID" value="CAI5795183.1"/>
    <property type="molecule type" value="Genomic_DNA"/>
</dbReference>
<dbReference type="InterPro" id="IPR013087">
    <property type="entry name" value="Znf_C2H2_type"/>
</dbReference>
<accession>A0AA35LFR9</accession>
<evidence type="ECO:0000259" key="3">
    <source>
        <dbReference type="PROSITE" id="PS50157"/>
    </source>
</evidence>
<keyword evidence="1" id="KW-0479">Metal-binding</keyword>
<evidence type="ECO:0000313" key="5">
    <source>
        <dbReference type="Proteomes" id="UP001178461"/>
    </source>
</evidence>
<feature type="region of interest" description="Disordered" evidence="2">
    <location>
        <begin position="135"/>
        <end position="159"/>
    </location>
</feature>
<keyword evidence="1" id="KW-0862">Zinc</keyword>
<dbReference type="AlphaFoldDB" id="A0AA35LFR9"/>
<evidence type="ECO:0000256" key="2">
    <source>
        <dbReference type="SAM" id="MobiDB-lite"/>
    </source>
</evidence>
<evidence type="ECO:0000313" key="4">
    <source>
        <dbReference type="EMBL" id="CAI5795183.1"/>
    </source>
</evidence>
<gene>
    <name evidence="4" type="ORF">PODLI_1B035834</name>
</gene>
<evidence type="ECO:0000256" key="1">
    <source>
        <dbReference type="PROSITE-ProRule" id="PRU00042"/>
    </source>
</evidence>
<protein>
    <submittedName>
        <fullName evidence="4">---NA</fullName>
    </submittedName>
</protein>
<organism evidence="4 5">
    <name type="scientific">Podarcis lilfordi</name>
    <name type="common">Lilford's wall lizard</name>
    <dbReference type="NCBI Taxonomy" id="74358"/>
    <lineage>
        <taxon>Eukaryota</taxon>
        <taxon>Metazoa</taxon>
        <taxon>Chordata</taxon>
        <taxon>Craniata</taxon>
        <taxon>Vertebrata</taxon>
        <taxon>Euteleostomi</taxon>
        <taxon>Lepidosauria</taxon>
        <taxon>Squamata</taxon>
        <taxon>Bifurcata</taxon>
        <taxon>Unidentata</taxon>
        <taxon>Episquamata</taxon>
        <taxon>Laterata</taxon>
        <taxon>Lacertibaenia</taxon>
        <taxon>Lacertidae</taxon>
        <taxon>Podarcis</taxon>
    </lineage>
</organism>
<feature type="domain" description="C2H2-type" evidence="3">
    <location>
        <begin position="7"/>
        <end position="41"/>
    </location>
</feature>
<dbReference type="Gene3D" id="3.30.160.60">
    <property type="entry name" value="Classic Zinc Finger"/>
    <property type="match status" value="2"/>
</dbReference>
<dbReference type="InterPro" id="IPR036236">
    <property type="entry name" value="Znf_C2H2_sf"/>
</dbReference>
<proteinExistence type="predicted"/>
<dbReference type="GO" id="GO:0008270">
    <property type="term" value="F:zinc ion binding"/>
    <property type="evidence" value="ECO:0007669"/>
    <property type="project" value="UniProtKB-KW"/>
</dbReference>
<dbReference type="SUPFAM" id="SSF57667">
    <property type="entry name" value="beta-beta-alpha zinc fingers"/>
    <property type="match status" value="1"/>
</dbReference>
<keyword evidence="1" id="KW-0863">Zinc-finger</keyword>
<feature type="region of interest" description="Disordered" evidence="2">
    <location>
        <begin position="61"/>
        <end position="116"/>
    </location>
</feature>
<reference evidence="4" key="1">
    <citation type="submission" date="2022-12" db="EMBL/GenBank/DDBJ databases">
        <authorList>
            <person name="Alioto T."/>
            <person name="Alioto T."/>
            <person name="Gomez Garrido J."/>
        </authorList>
    </citation>
    <scope>NUCLEOTIDE SEQUENCE</scope>
</reference>
<dbReference type="Proteomes" id="UP001178461">
    <property type="component" value="Chromosome 15"/>
</dbReference>